<protein>
    <submittedName>
        <fullName evidence="1">MarR family transcriptional regulator</fullName>
    </submittedName>
</protein>
<name>A0AC61SAG9_9EURY</name>
<proteinExistence type="predicted"/>
<sequence>MGSFEKIFGKTAQLTVMENLLKNRGNTTFLFGIAEETGLSHSSVSRVMEPLLNLGIVNEKKVGKTFRTFTLDEENELTKKLLEFDGDVSKIVE</sequence>
<dbReference type="EMBL" id="QYBA01000155">
    <property type="protein sequence ID" value="TKY91649.1"/>
    <property type="molecule type" value="Genomic_DNA"/>
</dbReference>
<organism evidence="1 2">
    <name type="scientific">Candidatus Methanomarinus sp</name>
    <dbReference type="NCBI Taxonomy" id="3386244"/>
    <lineage>
        <taxon>Archaea</taxon>
        <taxon>Methanobacteriati</taxon>
        <taxon>Methanobacteriota</taxon>
        <taxon>Stenosarchaea group</taxon>
        <taxon>Methanomicrobia</taxon>
        <taxon>Methanosarcinales</taxon>
        <taxon>ANME-2 cluster</taxon>
        <taxon>Candidatus Methanocomedenaceae</taxon>
        <taxon>Candidatus Methanomarinus</taxon>
    </lineage>
</organism>
<evidence type="ECO:0000313" key="1">
    <source>
        <dbReference type="EMBL" id="TKY91649.1"/>
    </source>
</evidence>
<accession>A0AC61SAG9</accession>
<evidence type="ECO:0000313" key="2">
    <source>
        <dbReference type="Proteomes" id="UP000315423"/>
    </source>
</evidence>
<dbReference type="Proteomes" id="UP000315423">
    <property type="component" value="Unassembled WGS sequence"/>
</dbReference>
<reference evidence="1" key="1">
    <citation type="submission" date="2018-09" db="EMBL/GenBank/DDBJ databases">
        <title>A genomic encyclopedia of anaerobic methanotrophic archaea.</title>
        <authorList>
            <person name="Skennerton C.T."/>
            <person name="Chadwick G.L."/>
            <person name="Laso-Perez R."/>
            <person name="Leu A.O."/>
            <person name="Speth D.R."/>
            <person name="Yu H."/>
            <person name="Morgan-Lang C."/>
            <person name="Hatzenpichler R."/>
            <person name="Goudeau D."/>
            <person name="Malmstrom R."/>
            <person name="Woyke T."/>
            <person name="Hallam S."/>
            <person name="Tyson G.W."/>
            <person name="Wegener G."/>
            <person name="Boetius A."/>
            <person name="Orphan V.J."/>
        </authorList>
    </citation>
    <scope>NUCLEOTIDE SEQUENCE</scope>
    <source>
        <strain evidence="1">CONS3730D10UFb2</strain>
    </source>
</reference>
<comment type="caution">
    <text evidence="1">The sequence shown here is derived from an EMBL/GenBank/DDBJ whole genome shotgun (WGS) entry which is preliminary data.</text>
</comment>
<gene>
    <name evidence="1" type="ORF">C5S46_04705</name>
</gene>